<dbReference type="CDD" id="cd00118">
    <property type="entry name" value="LysM"/>
    <property type="match status" value="2"/>
</dbReference>
<feature type="region of interest" description="Disordered" evidence="1">
    <location>
        <begin position="19"/>
        <end position="44"/>
    </location>
</feature>
<feature type="chain" id="PRO_5042283229" description="LysM domain-containing protein" evidence="2">
    <location>
        <begin position="18"/>
        <end position="175"/>
    </location>
</feature>
<name>A0AAD9SAX2_PHOAM</name>
<evidence type="ECO:0000259" key="3">
    <source>
        <dbReference type="PROSITE" id="PS51782"/>
    </source>
</evidence>
<dbReference type="EMBL" id="JAUJFL010000004">
    <property type="protein sequence ID" value="KAK2604096.1"/>
    <property type="molecule type" value="Genomic_DNA"/>
</dbReference>
<comment type="caution">
    <text evidence="4">The sequence shown here is derived from an EMBL/GenBank/DDBJ whole genome shotgun (WGS) entry which is preliminary data.</text>
</comment>
<evidence type="ECO:0000256" key="1">
    <source>
        <dbReference type="SAM" id="MobiDB-lite"/>
    </source>
</evidence>
<evidence type="ECO:0000313" key="5">
    <source>
        <dbReference type="Proteomes" id="UP001265746"/>
    </source>
</evidence>
<feature type="domain" description="LysM" evidence="3">
    <location>
        <begin position="124"/>
        <end position="168"/>
    </location>
</feature>
<evidence type="ECO:0000256" key="2">
    <source>
        <dbReference type="SAM" id="SignalP"/>
    </source>
</evidence>
<reference evidence="4" key="1">
    <citation type="submission" date="2023-06" db="EMBL/GenBank/DDBJ databases">
        <authorList>
            <person name="Noh H."/>
        </authorList>
    </citation>
    <scope>NUCLEOTIDE SEQUENCE</scope>
    <source>
        <strain evidence="4">DUCC20226</strain>
    </source>
</reference>
<feature type="compositionally biased region" description="Low complexity" evidence="1">
    <location>
        <begin position="19"/>
        <end position="43"/>
    </location>
</feature>
<proteinExistence type="predicted"/>
<feature type="signal peptide" evidence="2">
    <location>
        <begin position="1"/>
        <end position="17"/>
    </location>
</feature>
<organism evidence="4 5">
    <name type="scientific">Phomopsis amygdali</name>
    <name type="common">Fusicoccum amygdali</name>
    <dbReference type="NCBI Taxonomy" id="1214568"/>
    <lineage>
        <taxon>Eukaryota</taxon>
        <taxon>Fungi</taxon>
        <taxon>Dikarya</taxon>
        <taxon>Ascomycota</taxon>
        <taxon>Pezizomycotina</taxon>
        <taxon>Sordariomycetes</taxon>
        <taxon>Sordariomycetidae</taxon>
        <taxon>Diaporthales</taxon>
        <taxon>Diaporthaceae</taxon>
        <taxon>Diaporthe</taxon>
    </lineage>
</organism>
<dbReference type="SMART" id="SM00257">
    <property type="entry name" value="LysM"/>
    <property type="match status" value="2"/>
</dbReference>
<sequence length="175" mass="17870">MQTSIFSLLSVAGLVAAMPQPDGTQPTPTGTSPTGTSASSMPSVTCSPGPTVDYTVSAGDTLTIISQKLSSGICDIVKLNNLANPGFINLDQVLKVPTYPCSPDNTSCLAEPSDDNECVESGEATHTIVSGETFFIVASSLGLTVDALQAANPGVDPLLLQIGQVINVPVCTSEL</sequence>
<keyword evidence="2" id="KW-0732">Signal</keyword>
<dbReference type="InterPro" id="IPR018392">
    <property type="entry name" value="LysM"/>
</dbReference>
<dbReference type="InterPro" id="IPR036779">
    <property type="entry name" value="LysM_dom_sf"/>
</dbReference>
<dbReference type="PANTHER" id="PTHR33734:SF22">
    <property type="entry name" value="MEMBRANE-BOUND LYTIC MUREIN TRANSGLYCOSYLASE D"/>
    <property type="match status" value="1"/>
</dbReference>
<dbReference type="Proteomes" id="UP001265746">
    <property type="component" value="Unassembled WGS sequence"/>
</dbReference>
<dbReference type="Gene3D" id="3.10.350.10">
    <property type="entry name" value="LysM domain"/>
    <property type="match status" value="2"/>
</dbReference>
<dbReference type="Pfam" id="PF01476">
    <property type="entry name" value="LysM"/>
    <property type="match status" value="2"/>
</dbReference>
<evidence type="ECO:0000313" key="4">
    <source>
        <dbReference type="EMBL" id="KAK2604096.1"/>
    </source>
</evidence>
<dbReference type="PANTHER" id="PTHR33734">
    <property type="entry name" value="LYSM DOMAIN-CONTAINING GPI-ANCHORED PROTEIN 2"/>
    <property type="match status" value="1"/>
</dbReference>
<accession>A0AAD9SAX2</accession>
<dbReference type="AlphaFoldDB" id="A0AAD9SAX2"/>
<dbReference type="PROSITE" id="PS51782">
    <property type="entry name" value="LYSM"/>
    <property type="match status" value="2"/>
</dbReference>
<dbReference type="SUPFAM" id="SSF54106">
    <property type="entry name" value="LysM domain"/>
    <property type="match status" value="2"/>
</dbReference>
<keyword evidence="5" id="KW-1185">Reference proteome</keyword>
<protein>
    <recommendedName>
        <fullName evidence="3">LysM domain-containing protein</fullName>
    </recommendedName>
</protein>
<gene>
    <name evidence="4" type="ORF">N8I77_007053</name>
</gene>
<feature type="domain" description="LysM" evidence="3">
    <location>
        <begin position="52"/>
        <end position="96"/>
    </location>
</feature>